<reference evidence="3 4" key="1">
    <citation type="submission" date="2012-08" db="EMBL/GenBank/DDBJ databases">
        <title>Oryza genome evolution.</title>
        <authorList>
            <person name="Wing R.A."/>
        </authorList>
    </citation>
    <scope>NUCLEOTIDE SEQUENCE</scope>
</reference>
<evidence type="ECO:0000313" key="3">
    <source>
        <dbReference type="EnsemblPlants" id="LPERR01G21080.2"/>
    </source>
</evidence>
<evidence type="ECO:0000313" key="4">
    <source>
        <dbReference type="Proteomes" id="UP000032180"/>
    </source>
</evidence>
<dbReference type="HOGENOM" id="CLU_1930569_0_0_1"/>
<organism evidence="3 4">
    <name type="scientific">Leersia perrieri</name>
    <dbReference type="NCBI Taxonomy" id="77586"/>
    <lineage>
        <taxon>Eukaryota</taxon>
        <taxon>Viridiplantae</taxon>
        <taxon>Streptophyta</taxon>
        <taxon>Embryophyta</taxon>
        <taxon>Tracheophyta</taxon>
        <taxon>Spermatophyta</taxon>
        <taxon>Magnoliopsida</taxon>
        <taxon>Liliopsida</taxon>
        <taxon>Poales</taxon>
        <taxon>Poaceae</taxon>
        <taxon>BOP clade</taxon>
        <taxon>Oryzoideae</taxon>
        <taxon>Oryzeae</taxon>
        <taxon>Oryzinae</taxon>
        <taxon>Leersia</taxon>
    </lineage>
</organism>
<sequence length="131" mass="14548">MAERQECKIGGLPHPTSKRKENTRYRLDAHKECTRLFVEMKTLEVRKMGSMVVVEVEEGFFLGSRLRGGQKKGYVGVPTAVIGLNGGYNIGTRSVDEFLAKSNISRCVDFKETADGIAKVFSLNLLLYGSD</sequence>
<dbReference type="SUPFAM" id="SSF111126">
    <property type="entry name" value="Ligand-binding domain in the NO signalling and Golgi transport"/>
    <property type="match status" value="1"/>
</dbReference>
<dbReference type="Gramene" id="LPERR01G21080.2">
    <property type="protein sequence ID" value="LPERR01G21080.2"/>
    <property type="gene ID" value="LPERR01G21080"/>
</dbReference>
<keyword evidence="4" id="KW-1185">Reference proteome</keyword>
<dbReference type="PANTHER" id="PTHR13048">
    <property type="entry name" value="TRAFFICKING PROTEIN PARTICLE COMPLEX SUBUNIT 3"/>
    <property type="match status" value="1"/>
</dbReference>
<dbReference type="EnsemblPlants" id="LPERR01G21080.2">
    <property type="protein sequence ID" value="LPERR01G21080.2"/>
    <property type="gene ID" value="LPERR01G21080"/>
</dbReference>
<dbReference type="Proteomes" id="UP000032180">
    <property type="component" value="Chromosome 1"/>
</dbReference>
<feature type="region of interest" description="Disordered" evidence="2">
    <location>
        <begin position="1"/>
        <end position="21"/>
    </location>
</feature>
<evidence type="ECO:0000256" key="2">
    <source>
        <dbReference type="SAM" id="MobiDB-lite"/>
    </source>
</evidence>
<comment type="subcellular location">
    <subcellularLocation>
        <location evidence="1">Golgi apparatus</location>
        <location evidence="1">cis-Golgi network</location>
    </subcellularLocation>
</comment>
<reference evidence="3" key="3">
    <citation type="submission" date="2015-04" db="UniProtKB">
        <authorList>
            <consortium name="EnsemblPlants"/>
        </authorList>
    </citation>
    <scope>IDENTIFICATION</scope>
</reference>
<dbReference type="AlphaFoldDB" id="A0A0D9V3J0"/>
<dbReference type="GO" id="GO:0048193">
    <property type="term" value="P:Golgi vesicle transport"/>
    <property type="evidence" value="ECO:0007669"/>
    <property type="project" value="InterPro"/>
</dbReference>
<dbReference type="InterPro" id="IPR016721">
    <property type="entry name" value="Bet3"/>
</dbReference>
<dbReference type="InterPro" id="IPR024096">
    <property type="entry name" value="NO_sig/Golgi_transp_ligand-bd"/>
</dbReference>
<reference evidence="4" key="2">
    <citation type="submission" date="2013-12" db="EMBL/GenBank/DDBJ databases">
        <authorList>
            <person name="Yu Y."/>
            <person name="Lee S."/>
            <person name="de Baynast K."/>
            <person name="Wissotski M."/>
            <person name="Liu L."/>
            <person name="Talag J."/>
            <person name="Goicoechea J."/>
            <person name="Angelova A."/>
            <person name="Jetty R."/>
            <person name="Kudrna D."/>
            <person name="Golser W."/>
            <person name="Rivera L."/>
            <person name="Zhang J."/>
            <person name="Wing R."/>
        </authorList>
    </citation>
    <scope>NUCLEOTIDE SEQUENCE</scope>
</reference>
<dbReference type="Gene3D" id="3.30.1380.20">
    <property type="entry name" value="Trafficking protein particle complex subunit 3"/>
    <property type="match status" value="1"/>
</dbReference>
<accession>A0A0D9V3J0</accession>
<name>A0A0D9V3J0_9ORYZ</name>
<evidence type="ECO:0000256" key="1">
    <source>
        <dbReference type="ARBA" id="ARBA00004222"/>
    </source>
</evidence>
<protein>
    <submittedName>
        <fullName evidence="3">Uncharacterized protein</fullName>
    </submittedName>
</protein>
<dbReference type="GO" id="GO:0005794">
    <property type="term" value="C:Golgi apparatus"/>
    <property type="evidence" value="ECO:0007669"/>
    <property type="project" value="UniProtKB-SubCell"/>
</dbReference>
<proteinExistence type="predicted"/>
<dbReference type="GO" id="GO:0030008">
    <property type="term" value="C:TRAPP complex"/>
    <property type="evidence" value="ECO:0007669"/>
    <property type="project" value="InterPro"/>
</dbReference>